<dbReference type="CDD" id="cd01949">
    <property type="entry name" value="GGDEF"/>
    <property type="match status" value="1"/>
</dbReference>
<protein>
    <recommendedName>
        <fullName evidence="2">diguanylate cyclase</fullName>
        <ecNumber evidence="2">2.7.7.65</ecNumber>
    </recommendedName>
</protein>
<dbReference type="SMART" id="SM00267">
    <property type="entry name" value="GGDEF"/>
    <property type="match status" value="1"/>
</dbReference>
<dbReference type="InterPro" id="IPR000160">
    <property type="entry name" value="GGDEF_dom"/>
</dbReference>
<dbReference type="PANTHER" id="PTHR45138:SF9">
    <property type="entry name" value="DIGUANYLATE CYCLASE DGCM-RELATED"/>
    <property type="match status" value="1"/>
</dbReference>
<dbReference type="Pfam" id="PF00990">
    <property type="entry name" value="GGDEF"/>
    <property type="match status" value="1"/>
</dbReference>
<dbReference type="Proteomes" id="UP000317839">
    <property type="component" value="Unassembled WGS sequence"/>
</dbReference>
<keyword evidence="4" id="KW-1133">Transmembrane helix</keyword>
<keyword evidence="4" id="KW-0472">Membrane</keyword>
<evidence type="ECO:0000259" key="5">
    <source>
        <dbReference type="PROSITE" id="PS50887"/>
    </source>
</evidence>
<dbReference type="Gene3D" id="3.30.70.270">
    <property type="match status" value="1"/>
</dbReference>
<dbReference type="InterPro" id="IPR029787">
    <property type="entry name" value="Nucleotide_cyclase"/>
</dbReference>
<dbReference type="NCBIfam" id="TIGR00254">
    <property type="entry name" value="GGDEF"/>
    <property type="match status" value="1"/>
</dbReference>
<dbReference type="GO" id="GO:1902201">
    <property type="term" value="P:negative regulation of bacterial-type flagellum-dependent cell motility"/>
    <property type="evidence" value="ECO:0007669"/>
    <property type="project" value="TreeGrafter"/>
</dbReference>
<dbReference type="EC" id="2.7.7.65" evidence="2"/>
<dbReference type="InterPro" id="IPR043128">
    <property type="entry name" value="Rev_trsase/Diguanyl_cyclase"/>
</dbReference>
<feature type="transmembrane region" description="Helical" evidence="4">
    <location>
        <begin position="287"/>
        <end position="307"/>
    </location>
</feature>
<comment type="caution">
    <text evidence="6">The sequence shown here is derived from an EMBL/GenBank/DDBJ whole genome shotgun (WGS) entry which is preliminary data.</text>
</comment>
<feature type="domain" description="GGDEF" evidence="5">
    <location>
        <begin position="341"/>
        <end position="473"/>
    </location>
</feature>
<dbReference type="GO" id="GO:0005886">
    <property type="term" value="C:plasma membrane"/>
    <property type="evidence" value="ECO:0007669"/>
    <property type="project" value="TreeGrafter"/>
</dbReference>
<accession>A0A545TCY2</accession>
<keyword evidence="4" id="KW-0812">Transmembrane</keyword>
<proteinExistence type="predicted"/>
<evidence type="ECO:0000256" key="2">
    <source>
        <dbReference type="ARBA" id="ARBA00012528"/>
    </source>
</evidence>
<dbReference type="PROSITE" id="PS50887">
    <property type="entry name" value="GGDEF"/>
    <property type="match status" value="1"/>
</dbReference>
<dbReference type="InterPro" id="IPR050469">
    <property type="entry name" value="Diguanylate_Cyclase"/>
</dbReference>
<evidence type="ECO:0000256" key="1">
    <source>
        <dbReference type="ARBA" id="ARBA00001946"/>
    </source>
</evidence>
<evidence type="ECO:0000256" key="3">
    <source>
        <dbReference type="ARBA" id="ARBA00034247"/>
    </source>
</evidence>
<evidence type="ECO:0000256" key="4">
    <source>
        <dbReference type="SAM" id="Phobius"/>
    </source>
</evidence>
<feature type="transmembrane region" description="Helical" evidence="4">
    <location>
        <begin position="12"/>
        <end position="34"/>
    </location>
</feature>
<evidence type="ECO:0000313" key="7">
    <source>
        <dbReference type="Proteomes" id="UP000317839"/>
    </source>
</evidence>
<dbReference type="GO" id="GO:0043709">
    <property type="term" value="P:cell adhesion involved in single-species biofilm formation"/>
    <property type="evidence" value="ECO:0007669"/>
    <property type="project" value="TreeGrafter"/>
</dbReference>
<dbReference type="OrthoDB" id="9812260at2"/>
<gene>
    <name evidence="6" type="ORF">FLL45_08915</name>
</gene>
<dbReference type="SUPFAM" id="SSF55073">
    <property type="entry name" value="Nucleotide cyclase"/>
    <property type="match status" value="1"/>
</dbReference>
<name>A0A545TCY2_9GAMM</name>
<dbReference type="CDD" id="cd18773">
    <property type="entry name" value="PDC1_HK_sensor"/>
    <property type="match status" value="1"/>
</dbReference>
<reference evidence="6 7" key="1">
    <citation type="submission" date="2019-06" db="EMBL/GenBank/DDBJ databases">
        <title>Draft genome of Aliikangiella marina GYP-15.</title>
        <authorList>
            <person name="Wang G."/>
        </authorList>
    </citation>
    <scope>NUCLEOTIDE SEQUENCE [LARGE SCALE GENOMIC DNA]</scope>
    <source>
        <strain evidence="6 7">GYP-15</strain>
    </source>
</reference>
<dbReference type="EMBL" id="VIKR01000002">
    <property type="protein sequence ID" value="TQV75051.1"/>
    <property type="molecule type" value="Genomic_DNA"/>
</dbReference>
<dbReference type="GO" id="GO:0052621">
    <property type="term" value="F:diguanylate cyclase activity"/>
    <property type="evidence" value="ECO:0007669"/>
    <property type="project" value="UniProtKB-EC"/>
</dbReference>
<sequence length="481" mass="55051">MDCSLHLIRNFQFITLLLVALLSVAFIYATYFAINNVVAEQSKVQQQAISPVYRLVNEQLLKPLHIAQTFASSLDFNNSLETAQIDEAVLLAQLKRLHDKTGMVFFVASEKARKQYFSDGNVIDLIEGKVFWYFEALKVEQDVIADLGQVGDVHLFFDVKIYGSNDEFLGFVGVGKRLQTFLDSFQQYKKQYGYDFLFVNDVNDIILTSLPDLVVTGEHIPKLDSLKWYQESIKQQQDLDSLLISNEDEDFLISEFTIEELNWRLLLLVPLKERQAQITKSFIDNTLIAFSLVALLFIASFYFVMFYKRRLENQIELDHLSGLPNRNFIQRRYNQLRRKKLELCTIIVDLDHFKQVNDTYGHNAGDFIIQKASEILSFELRRMDMVGRWGGEEFVMLIPTSSPQEGLAIAERARQLLEKASFDYEGTVIKVTASFGVASGNASLSLSKLLANADLALYEAKKKGRNRVEMYQQPSPGQTAD</sequence>
<evidence type="ECO:0000313" key="6">
    <source>
        <dbReference type="EMBL" id="TQV75051.1"/>
    </source>
</evidence>
<keyword evidence="7" id="KW-1185">Reference proteome</keyword>
<dbReference type="AlphaFoldDB" id="A0A545TCY2"/>
<organism evidence="6 7">
    <name type="scientific">Aliikangiella marina</name>
    <dbReference type="NCBI Taxonomy" id="1712262"/>
    <lineage>
        <taxon>Bacteria</taxon>
        <taxon>Pseudomonadati</taxon>
        <taxon>Pseudomonadota</taxon>
        <taxon>Gammaproteobacteria</taxon>
        <taxon>Oceanospirillales</taxon>
        <taxon>Pleioneaceae</taxon>
        <taxon>Aliikangiella</taxon>
    </lineage>
</organism>
<comment type="catalytic activity">
    <reaction evidence="3">
        <text>2 GTP = 3',3'-c-di-GMP + 2 diphosphate</text>
        <dbReference type="Rhea" id="RHEA:24898"/>
        <dbReference type="ChEBI" id="CHEBI:33019"/>
        <dbReference type="ChEBI" id="CHEBI:37565"/>
        <dbReference type="ChEBI" id="CHEBI:58805"/>
        <dbReference type="EC" id="2.7.7.65"/>
    </reaction>
</comment>
<dbReference type="PANTHER" id="PTHR45138">
    <property type="entry name" value="REGULATORY COMPONENTS OF SENSORY TRANSDUCTION SYSTEM"/>
    <property type="match status" value="1"/>
</dbReference>
<comment type="cofactor">
    <cofactor evidence="1">
        <name>Mg(2+)</name>
        <dbReference type="ChEBI" id="CHEBI:18420"/>
    </cofactor>
</comment>
<dbReference type="FunFam" id="3.30.70.270:FF:000001">
    <property type="entry name" value="Diguanylate cyclase domain protein"/>
    <property type="match status" value="1"/>
</dbReference>